<keyword evidence="2" id="KW-0325">Glycoprotein</keyword>
<keyword evidence="7" id="KW-1185">Reference proteome</keyword>
<feature type="region of interest" description="Disordered" evidence="5">
    <location>
        <begin position="74"/>
        <end position="106"/>
    </location>
</feature>
<evidence type="ECO:0000256" key="2">
    <source>
        <dbReference type="ARBA" id="ARBA00023180"/>
    </source>
</evidence>
<sequence length="235" mass="26160">METEAISLLPSPPLPGSADPPWAQERERRHHPHIMGSQPGWASAEAAFLGHSAQREAGSQTFKTRQQYPQCFWSRSSSHRGRDRAGSRHHGAPLGPSPTRTCPPGRSSCWQRVTLNDTGYYTLQIVRRDTQVEQGTGQIRVFLELPKPNITSNNSDPVENEDSVVLTCEPQTQSTSYLWSVNRKSLPASARLELSLDNRTLTIHRVTRNDTGPLQCETRNPVSAGRSDPFTLNVL</sequence>
<dbReference type="RefSeq" id="XP_040490006.1">
    <property type="nucleotide sequence ID" value="XM_040634072.1"/>
</dbReference>
<proteinExistence type="inferred from homology"/>
<dbReference type="PANTHER" id="PTHR44427:SF1">
    <property type="entry name" value="CARCINOEMBRYONIC ANTIGEN-RELATED CELL ADHESION MOLECULE 1"/>
    <property type="match status" value="1"/>
</dbReference>
<dbReference type="GO" id="GO:0005886">
    <property type="term" value="C:plasma membrane"/>
    <property type="evidence" value="ECO:0007669"/>
    <property type="project" value="TreeGrafter"/>
</dbReference>
<dbReference type="InterPro" id="IPR036179">
    <property type="entry name" value="Ig-like_dom_sf"/>
</dbReference>
<dbReference type="Pfam" id="PF13927">
    <property type="entry name" value="Ig_3"/>
    <property type="match status" value="1"/>
</dbReference>
<dbReference type="CDD" id="cd05740">
    <property type="entry name" value="IgI_hCEACAM_2_4_6_like"/>
    <property type="match status" value="1"/>
</dbReference>
<dbReference type="PROSITE" id="PS50835">
    <property type="entry name" value="IG_LIKE"/>
    <property type="match status" value="1"/>
</dbReference>
<accession>A0A8M1G303</accession>
<feature type="domain" description="Ig-like" evidence="6">
    <location>
        <begin position="146"/>
        <end position="233"/>
    </location>
</feature>
<dbReference type="SMART" id="SM00409">
    <property type="entry name" value="IG"/>
    <property type="match status" value="1"/>
</dbReference>
<dbReference type="InterPro" id="IPR013783">
    <property type="entry name" value="Ig-like_fold"/>
</dbReference>
<protein>
    <submittedName>
        <fullName evidence="8">Carcinoembryonic antigen-related cell adhesion molecule 1-like isoform X2</fullName>
    </submittedName>
</protein>
<dbReference type="SUPFAM" id="SSF48726">
    <property type="entry name" value="Immunoglobulin"/>
    <property type="match status" value="1"/>
</dbReference>
<feature type="region of interest" description="Disordered" evidence="5">
    <location>
        <begin position="1"/>
        <end position="39"/>
    </location>
</feature>
<reference evidence="8" key="1">
    <citation type="submission" date="2025-08" db="UniProtKB">
        <authorList>
            <consortium name="RefSeq"/>
        </authorList>
    </citation>
    <scope>IDENTIFICATION</scope>
    <source>
        <tissue evidence="8">Whole blood</tissue>
    </source>
</reference>
<dbReference type="GO" id="GO:0009986">
    <property type="term" value="C:cell surface"/>
    <property type="evidence" value="ECO:0007669"/>
    <property type="project" value="TreeGrafter"/>
</dbReference>
<dbReference type="AlphaFoldDB" id="A0A8M1G303"/>
<dbReference type="GO" id="GO:1990782">
    <property type="term" value="F:protein tyrosine kinase binding"/>
    <property type="evidence" value="ECO:0007669"/>
    <property type="project" value="TreeGrafter"/>
</dbReference>
<evidence type="ECO:0000256" key="4">
    <source>
        <dbReference type="ARBA" id="ARBA00038222"/>
    </source>
</evidence>
<evidence type="ECO:0000313" key="7">
    <source>
        <dbReference type="Proteomes" id="UP000261680"/>
    </source>
</evidence>
<comment type="similarity">
    <text evidence="4">Belongs to the immunoglobulin superfamily. CEA family.</text>
</comment>
<keyword evidence="3" id="KW-0393">Immunoglobulin domain</keyword>
<dbReference type="InterPro" id="IPR007110">
    <property type="entry name" value="Ig-like_dom"/>
</dbReference>
<evidence type="ECO:0000256" key="3">
    <source>
        <dbReference type="ARBA" id="ARBA00023319"/>
    </source>
</evidence>
<feature type="compositionally biased region" description="Basic residues" evidence="5">
    <location>
        <begin position="77"/>
        <end position="91"/>
    </location>
</feature>
<dbReference type="InterPro" id="IPR050831">
    <property type="entry name" value="CEA_cell_adhesion"/>
</dbReference>
<evidence type="ECO:0000313" key="8">
    <source>
        <dbReference type="RefSeq" id="XP_040490006.1"/>
    </source>
</evidence>
<gene>
    <name evidence="8" type="primary">LOC103657157</name>
</gene>
<dbReference type="GO" id="GO:0007165">
    <property type="term" value="P:signal transduction"/>
    <property type="evidence" value="ECO:0007669"/>
    <property type="project" value="TreeGrafter"/>
</dbReference>
<dbReference type="Proteomes" id="UP000261680">
    <property type="component" value="Unplaced"/>
</dbReference>
<dbReference type="InterPro" id="IPR003599">
    <property type="entry name" value="Ig_sub"/>
</dbReference>
<dbReference type="Gene3D" id="2.60.40.10">
    <property type="entry name" value="Immunoglobulins"/>
    <property type="match status" value="2"/>
</dbReference>
<dbReference type="PANTHER" id="PTHR44427">
    <property type="entry name" value="CARCINOEMBRYONIC ANTIGEN-RELATED CELL ADHESION MOLECULE 19"/>
    <property type="match status" value="1"/>
</dbReference>
<dbReference type="GeneID" id="103657157"/>
<name>A0A8M1G303_URSMA</name>
<dbReference type="GO" id="GO:0002682">
    <property type="term" value="P:regulation of immune system process"/>
    <property type="evidence" value="ECO:0007669"/>
    <property type="project" value="TreeGrafter"/>
</dbReference>
<evidence type="ECO:0000256" key="5">
    <source>
        <dbReference type="SAM" id="MobiDB-lite"/>
    </source>
</evidence>
<keyword evidence="1" id="KW-0732">Signal</keyword>
<evidence type="ECO:0000259" key="6">
    <source>
        <dbReference type="PROSITE" id="PS50835"/>
    </source>
</evidence>
<evidence type="ECO:0000256" key="1">
    <source>
        <dbReference type="ARBA" id="ARBA00022729"/>
    </source>
</evidence>
<dbReference type="FunFam" id="2.60.40.10:FF:000244">
    <property type="entry name" value="carcinoembryonic antigen-related cell adhesion molecule 16"/>
    <property type="match status" value="1"/>
</dbReference>
<organism evidence="7 8">
    <name type="scientific">Ursus maritimus</name>
    <name type="common">Polar bear</name>
    <name type="synonym">Thalarctos maritimus</name>
    <dbReference type="NCBI Taxonomy" id="29073"/>
    <lineage>
        <taxon>Eukaryota</taxon>
        <taxon>Metazoa</taxon>
        <taxon>Chordata</taxon>
        <taxon>Craniata</taxon>
        <taxon>Vertebrata</taxon>
        <taxon>Euteleostomi</taxon>
        <taxon>Mammalia</taxon>
        <taxon>Eutheria</taxon>
        <taxon>Laurasiatheria</taxon>
        <taxon>Carnivora</taxon>
        <taxon>Caniformia</taxon>
        <taxon>Ursidae</taxon>
        <taxon>Ursus</taxon>
    </lineage>
</organism>